<dbReference type="Proteomes" id="UP000822476">
    <property type="component" value="Unassembled WGS sequence"/>
</dbReference>
<evidence type="ECO:0008006" key="4">
    <source>
        <dbReference type="Google" id="ProtNLM"/>
    </source>
</evidence>
<dbReference type="AlphaFoldDB" id="A0A8S9YSN3"/>
<reference evidence="2" key="1">
    <citation type="submission" date="2019-07" db="EMBL/GenBank/DDBJ databases">
        <title>Annotation for the trematode Paragonimus miyazaki's.</title>
        <authorList>
            <person name="Choi Y.-J."/>
        </authorList>
    </citation>
    <scope>NUCLEOTIDE SEQUENCE</scope>
    <source>
        <strain evidence="2">Japan</strain>
    </source>
</reference>
<feature type="region of interest" description="Disordered" evidence="1">
    <location>
        <begin position="51"/>
        <end position="86"/>
    </location>
</feature>
<dbReference type="GO" id="GO:1990112">
    <property type="term" value="C:RQC complex"/>
    <property type="evidence" value="ECO:0007669"/>
    <property type="project" value="TreeGrafter"/>
</dbReference>
<gene>
    <name evidence="2" type="ORF">EG68_05689</name>
</gene>
<dbReference type="EMBL" id="JTDE01003419">
    <property type="protein sequence ID" value="KAF7256073.1"/>
    <property type="molecule type" value="Genomic_DNA"/>
</dbReference>
<evidence type="ECO:0000256" key="1">
    <source>
        <dbReference type="SAM" id="MobiDB-lite"/>
    </source>
</evidence>
<evidence type="ECO:0000313" key="2">
    <source>
        <dbReference type="EMBL" id="KAF7256073.1"/>
    </source>
</evidence>
<keyword evidence="3" id="KW-1185">Reference proteome</keyword>
<organism evidence="2 3">
    <name type="scientific">Paragonimus skrjabini miyazakii</name>
    <dbReference type="NCBI Taxonomy" id="59628"/>
    <lineage>
        <taxon>Eukaryota</taxon>
        <taxon>Metazoa</taxon>
        <taxon>Spiralia</taxon>
        <taxon>Lophotrochozoa</taxon>
        <taxon>Platyhelminthes</taxon>
        <taxon>Trematoda</taxon>
        <taxon>Digenea</taxon>
        <taxon>Plagiorchiida</taxon>
        <taxon>Troglotremata</taxon>
        <taxon>Troglotrematidae</taxon>
        <taxon>Paragonimus</taxon>
    </lineage>
</organism>
<protein>
    <recommendedName>
        <fullName evidence="4">Transcription factor 25</fullName>
    </recommendedName>
</protein>
<proteinExistence type="predicted"/>
<sequence length="632" mass="71199">MSSRAFRRLTEDLHTYDSAVANEECSLGQHKPQISAFSNFDLLCATPEEHVPLPSADDSNESPPPMKPKKKRKPKKKTQPAKPELSNFVDTVKHDNCHYTDAPVSEPKASGSDLCADLLVVNNKTLDPMMELGKLFGSHVIRGATSSQQLHHQTRYHSKRGALVRVKVTWPPVVRFGLDMDKLPCGSYTFTHSKEYRNTQKSFYVALNSMDPNNLAHILTDFPYHVDCLLQLSGILLHQDNSEMGMDLLERVLHAYQSAFHPCFNPALGTCRLDYRRQENRGLFVALFRYAVLIGSRGCYRNALDYCKILLSLDVDNDPLAALLMIDHYALLSGQFDFLLQLYARLNPSRNLYLLPNFAYSVALAVYLKKDSQDVQPNADDLLQDALIMFPGFLTRLLKHISLGGINNLDKSVLFGREVRSEPDSLGRLLDLYVSRTHHLWASLQVQSWLERNVETVLGLVEPHPVVTTGHLKAPDPRLKEYSKRRQTSYPALPVNIVRHLVLADIPEAPPILPRGHSSNIYIFDPLPPADSIDIYSPEEERRRLQSANANRGFFSSFFASLLPDYSSQQPFTEVDVANADAANDNTQTATGTGHALRLATERLAIALRRVLDLHQEDDDQTENTAEQTQQH</sequence>
<evidence type="ECO:0000313" key="3">
    <source>
        <dbReference type="Proteomes" id="UP000822476"/>
    </source>
</evidence>
<name>A0A8S9YSN3_9TREM</name>
<dbReference type="Pfam" id="PF04910">
    <property type="entry name" value="Tcf25"/>
    <property type="match status" value="1"/>
</dbReference>
<dbReference type="PANTHER" id="PTHR22684">
    <property type="entry name" value="NULP1-RELATED"/>
    <property type="match status" value="1"/>
</dbReference>
<feature type="compositionally biased region" description="Basic residues" evidence="1">
    <location>
        <begin position="67"/>
        <end position="79"/>
    </location>
</feature>
<dbReference type="InterPro" id="IPR006994">
    <property type="entry name" value="TCF25/Rqc1"/>
</dbReference>
<comment type="caution">
    <text evidence="2">The sequence shown here is derived from an EMBL/GenBank/DDBJ whole genome shotgun (WGS) entry which is preliminary data.</text>
</comment>
<dbReference type="PANTHER" id="PTHR22684:SF0">
    <property type="entry name" value="RIBOSOME QUALITY CONTROL COMPLEX SUBUNIT TCF25"/>
    <property type="match status" value="1"/>
</dbReference>
<accession>A0A8S9YSN3</accession>
<dbReference type="OrthoDB" id="205993at2759"/>